<evidence type="ECO:0000256" key="2">
    <source>
        <dbReference type="ARBA" id="ARBA00006047"/>
    </source>
</evidence>
<keyword evidence="5" id="KW-0808">Transferase</keyword>
<accession>A0ABS1HK86</accession>
<dbReference type="PANTHER" id="PTHR42655">
    <property type="entry name" value="GLYCOGEN PHOSPHORYLASE"/>
    <property type="match status" value="1"/>
</dbReference>
<keyword evidence="4" id="KW-0328">Glycosyltransferase</keyword>
<dbReference type="InterPro" id="IPR024517">
    <property type="entry name" value="Glycogen_phosphorylase_DUF3417"/>
</dbReference>
<gene>
    <name evidence="7" type="primary">glgP</name>
    <name evidence="7" type="ORF">JIV24_11960</name>
</gene>
<dbReference type="Pfam" id="PF05693">
    <property type="entry name" value="Glycogen_syn"/>
    <property type="match status" value="2"/>
</dbReference>
<sequence length="1407" mass="162164">MKKIKPGPDFIFEVSWEVCNKVGGIHTVISTKALSLKQTFKDNIIYIGPDFNYKEHRDKEFKEDTSLYPEWQQKAIDMGIPIRIGRWKIPGEPQVILIDFKPLLKNKDAFYSKMWEVYKLESLYGADDYHEPAIFGYAAGLIIESFVKEHISVREKVVAQFHEWMTGAGCLHIEHYMPEIATIFTTHATMLGRVLASNGEPLYDNLYQFDTKKKTNQYNVSAKCSLEKKAALAADCLSTVSEITARECKQFYGRAVDVVMPNGFEDDFVPEPEALNKTKKSSRQLLKKVAESMLGHHLPDNTLFVGTGGRYEYKNKGIDILLDALGQINHDRGQEREIVAFFFIPGDQRGPRKDLLEALEANKTDEALVTPFITHYLGNVDHDPILNKVKEIGFTNGHNEKVKIIFAPTYLTGHDGIFNKSYYDLLMGLDLSLFPSYYEPWGYTPMESVAFGVPTITTSLAGFGKWVMQIDEAGKGGVEVIERSDSNTDELVHNIAHFIQRFAALNDASIESYRDNARKIAQKALWKNFIGYYNKAYELAITNNMNKGKDTHETKQFHVAKTNELQWRKLVVESNLPTDLSGLEELSRNLWWCWNYQAIDLFKYIDPELWIKVKKNPIVLLKSISTTRLNELEKDQEFLRQYQSVYKDFKDYMAVKPAANAPQIAYFSMEYGLSDNLKIYSGGLGILAGDYLKEASDSNVNMVAVGFMYKFGYFTQRLSLNGEQLVELNAQKFSFLPINLLRDEAGVPRSINFHLEGRTVKALIWEVNVGRIKLYLLDTETEMNEEQDRVITHQLYGGDWDNRIKQEILLGIGGIRALDELNIDADLYHCNEGHAALINVERLKQLINDGYSYEEALEIVRTSSLFTTHTPVPAGHDTFSPDMIRHYLYYIPEELGISWDKFLALGRANPLDDNEKFSMSNLAAHTSVAMNGVSWLHGKISQEMFNNLYEGYFPEELHIGYVTNGVHYPTWTAKEWRTLYESEFKKGFINDQSNKSYWEKIHQISDEKIWATKNCLRKQLIDYAKDRFHRNWIRRYEDPKSLVDIIDSIDEKTLTIGFARRFATYKRAHLLFSDIDRLSRILNNPEKPVQFIFAGKAHPADKAGQDLIKLIVDVSRRPEFVGKILFLENYDMELGQKLVKGVDIWMNTPTRPLEASGTSGEKAVMNGVMNFSVLDGWWLEGYRKGAGWALTEKRTYENQAFQDELDAQIIYSTFENEIVPLFYKRDENNIPVDWVKYIKNCIADIAPDYTTKRMMDDYKERFYEPMFKRVKKVRLKDYEMARDLAAWKQKILASWDKIEVISVDAPSTPKHKYLSGEAYHMEVALDLKDLIEENICVELVIRNSSDDKNIGPIVTKKFKQVRKVDTLAFYELDLELQDPGIFDFGVRAYACNPQLPHRQDFSYVKWI</sequence>
<evidence type="ECO:0000313" key="7">
    <source>
        <dbReference type="EMBL" id="MBK3518051.1"/>
    </source>
</evidence>
<proteinExistence type="inferred from homology"/>
<dbReference type="PANTHER" id="PTHR42655:SF1">
    <property type="entry name" value="GLYCOGEN PHOSPHORYLASE"/>
    <property type="match status" value="1"/>
</dbReference>
<dbReference type="InterPro" id="IPR000811">
    <property type="entry name" value="Glyco_trans_35"/>
</dbReference>
<organism evidence="7 8">
    <name type="scientific">Carboxylicivirga marina</name>
    <dbReference type="NCBI Taxonomy" id="2800988"/>
    <lineage>
        <taxon>Bacteria</taxon>
        <taxon>Pseudomonadati</taxon>
        <taxon>Bacteroidota</taxon>
        <taxon>Bacteroidia</taxon>
        <taxon>Marinilabiliales</taxon>
        <taxon>Marinilabiliaceae</taxon>
        <taxon>Carboxylicivirga</taxon>
    </lineage>
</organism>
<evidence type="ECO:0000313" key="8">
    <source>
        <dbReference type="Proteomes" id="UP000605676"/>
    </source>
</evidence>
<dbReference type="RefSeq" id="WP_200465279.1">
    <property type="nucleotide sequence ID" value="NZ_JAENRR010000026.1"/>
</dbReference>
<keyword evidence="3" id="KW-0021">Allosteric enzyme</keyword>
<reference evidence="7 8" key="1">
    <citation type="submission" date="2021-01" db="EMBL/GenBank/DDBJ databases">
        <title>Carboxyliciviraga sp.nov., isolated from coastal sediments.</title>
        <authorList>
            <person name="Lu D."/>
            <person name="Zhang T."/>
        </authorList>
    </citation>
    <scope>NUCLEOTIDE SEQUENCE [LARGE SCALE GENOMIC DNA]</scope>
    <source>
        <strain evidence="7 8">N1Y132</strain>
    </source>
</reference>
<evidence type="ECO:0000259" key="6">
    <source>
        <dbReference type="Pfam" id="PF11897"/>
    </source>
</evidence>
<protein>
    <submittedName>
        <fullName evidence="7">Alpha-glucan family phosphorylase</fullName>
    </submittedName>
</protein>
<dbReference type="Proteomes" id="UP000605676">
    <property type="component" value="Unassembled WGS sequence"/>
</dbReference>
<dbReference type="Gene3D" id="3.40.50.2000">
    <property type="entry name" value="Glycogen Phosphorylase B"/>
    <property type="match status" value="4"/>
</dbReference>
<name>A0ABS1HK86_9BACT</name>
<comment type="similarity">
    <text evidence="2">Belongs to the glycogen phosphorylase family.</text>
</comment>
<dbReference type="EMBL" id="JAENRR010000026">
    <property type="protein sequence ID" value="MBK3518051.1"/>
    <property type="molecule type" value="Genomic_DNA"/>
</dbReference>
<dbReference type="Pfam" id="PF00343">
    <property type="entry name" value="Phosphorylase"/>
    <property type="match status" value="1"/>
</dbReference>
<evidence type="ECO:0000256" key="3">
    <source>
        <dbReference type="ARBA" id="ARBA00022533"/>
    </source>
</evidence>
<feature type="domain" description="DUF3417" evidence="6">
    <location>
        <begin position="576"/>
        <end position="676"/>
    </location>
</feature>
<evidence type="ECO:0000256" key="5">
    <source>
        <dbReference type="ARBA" id="ARBA00022679"/>
    </source>
</evidence>
<comment type="caution">
    <text evidence="7">The sequence shown here is derived from an EMBL/GenBank/DDBJ whole genome shotgun (WGS) entry which is preliminary data.</text>
</comment>
<evidence type="ECO:0000256" key="1">
    <source>
        <dbReference type="ARBA" id="ARBA00001275"/>
    </source>
</evidence>
<dbReference type="InterPro" id="IPR011834">
    <property type="entry name" value="Agluc_phsphrylas"/>
</dbReference>
<dbReference type="InterPro" id="IPR052182">
    <property type="entry name" value="Glycogen/Maltodextrin_Phosph"/>
</dbReference>
<comment type="catalytic activity">
    <reaction evidence="1">
        <text>[(1-&gt;4)-alpha-D-glucosyl](n) + phosphate = [(1-&gt;4)-alpha-D-glucosyl](n-1) + alpha-D-glucose 1-phosphate</text>
        <dbReference type="Rhea" id="RHEA:41732"/>
        <dbReference type="Rhea" id="RHEA-COMP:9584"/>
        <dbReference type="Rhea" id="RHEA-COMP:9586"/>
        <dbReference type="ChEBI" id="CHEBI:15444"/>
        <dbReference type="ChEBI" id="CHEBI:43474"/>
        <dbReference type="ChEBI" id="CHEBI:58601"/>
        <dbReference type="EC" id="2.4.1.1"/>
    </reaction>
</comment>
<dbReference type="InterPro" id="IPR008631">
    <property type="entry name" value="Glycogen_synth"/>
</dbReference>
<dbReference type="NCBIfam" id="TIGR02094">
    <property type="entry name" value="more_P_ylases"/>
    <property type="match status" value="1"/>
</dbReference>
<evidence type="ECO:0000256" key="4">
    <source>
        <dbReference type="ARBA" id="ARBA00022676"/>
    </source>
</evidence>
<dbReference type="Pfam" id="PF11897">
    <property type="entry name" value="DUF3417"/>
    <property type="match status" value="1"/>
</dbReference>
<keyword evidence="8" id="KW-1185">Reference proteome</keyword>
<dbReference type="SUPFAM" id="SSF53756">
    <property type="entry name" value="UDP-Glycosyltransferase/glycogen phosphorylase"/>
    <property type="match status" value="2"/>
</dbReference>